<keyword evidence="5" id="KW-1185">Reference proteome</keyword>
<dbReference type="Proteomes" id="UP000013015">
    <property type="component" value="Unassembled WGS sequence"/>
</dbReference>
<dbReference type="HOGENOM" id="CLU_805686_0_0_11"/>
<dbReference type="OrthoDB" id="3253234at2"/>
<dbReference type="PATRIC" id="fig|888050.3.peg.1659"/>
<keyword evidence="3" id="KW-0732">Signal</keyword>
<keyword evidence="2" id="KW-1133">Transmembrane helix</keyword>
<evidence type="ECO:0000313" key="5">
    <source>
        <dbReference type="Proteomes" id="UP000013015"/>
    </source>
</evidence>
<evidence type="ECO:0000256" key="3">
    <source>
        <dbReference type="SAM" id="SignalP"/>
    </source>
</evidence>
<feature type="chain" id="PRO_5004127233" evidence="3">
    <location>
        <begin position="31"/>
        <end position="344"/>
    </location>
</feature>
<accession>N6X307</accession>
<evidence type="ECO:0000256" key="1">
    <source>
        <dbReference type="SAM" id="MobiDB-lite"/>
    </source>
</evidence>
<comment type="caution">
    <text evidence="4">The sequence shown here is derived from an EMBL/GenBank/DDBJ whole genome shotgun (WGS) entry which is preliminary data.</text>
</comment>
<organism evidence="4 5">
    <name type="scientific">Schaalia cardiffensis F0333</name>
    <dbReference type="NCBI Taxonomy" id="888050"/>
    <lineage>
        <taxon>Bacteria</taxon>
        <taxon>Bacillati</taxon>
        <taxon>Actinomycetota</taxon>
        <taxon>Actinomycetes</taxon>
        <taxon>Actinomycetales</taxon>
        <taxon>Actinomycetaceae</taxon>
        <taxon>Schaalia</taxon>
    </lineage>
</organism>
<name>N6X307_9ACTO</name>
<evidence type="ECO:0000313" key="4">
    <source>
        <dbReference type="EMBL" id="ENO17812.1"/>
    </source>
</evidence>
<dbReference type="eggNOG" id="ENOG5031GJW">
    <property type="taxonomic scope" value="Bacteria"/>
</dbReference>
<protein>
    <submittedName>
        <fullName evidence="4">Uncharacterized protein</fullName>
    </submittedName>
</protein>
<gene>
    <name evidence="4" type="ORF">HMPREF9004_1722</name>
</gene>
<keyword evidence="2" id="KW-0472">Membrane</keyword>
<evidence type="ECO:0000256" key="2">
    <source>
        <dbReference type="SAM" id="Phobius"/>
    </source>
</evidence>
<dbReference type="AlphaFoldDB" id="N6X307"/>
<feature type="transmembrane region" description="Helical" evidence="2">
    <location>
        <begin position="316"/>
        <end position="338"/>
    </location>
</feature>
<dbReference type="EMBL" id="AQHZ01000024">
    <property type="protein sequence ID" value="ENO17812.1"/>
    <property type="molecule type" value="Genomic_DNA"/>
</dbReference>
<sequence length="344" mass="35063">MKFRRPFAVSAVTAATVVGGVFLSSATAFAADQPPLACTGLGFQCAGPNSFGSLSASYTTDQPGPDTVWSTPQVGLLDSPPDALDVDPSATVTRTYEITIPSQVSPTSPHRVSLLIENGNSLFAHPADMRFHITDASGNELPGGTCSPEEQKLHPGEQTTVTCTVPESGARLTAFRRGDFGGENLAAWTLGSQTQPAPAAPEAPSVEPVVTADGLAVTGKVDGEGTWRASVSVTRQAPDANGKEAVYTPEITVDDKPVAAPSFRITTKAPAPASNGSSSASTAPSDATPPAASDANPTKPVTKSAKNSGRLARTGAMSVGPLGAALLLTAVGTVALAFKRGRRV</sequence>
<keyword evidence="2" id="KW-0812">Transmembrane</keyword>
<feature type="compositionally biased region" description="Low complexity" evidence="1">
    <location>
        <begin position="269"/>
        <end position="297"/>
    </location>
</feature>
<feature type="region of interest" description="Disordered" evidence="1">
    <location>
        <begin position="267"/>
        <end position="309"/>
    </location>
</feature>
<dbReference type="RefSeq" id="WP_005964484.1">
    <property type="nucleotide sequence ID" value="NZ_CP040505.1"/>
</dbReference>
<feature type="signal peptide" evidence="3">
    <location>
        <begin position="1"/>
        <end position="30"/>
    </location>
</feature>
<proteinExistence type="predicted"/>
<reference evidence="4 5" key="1">
    <citation type="submission" date="2013-03" db="EMBL/GenBank/DDBJ databases">
        <title>Reference genome for the Human Microbiome Project.</title>
        <authorList>
            <person name="Aqrawi P."/>
            <person name="Ayvaz T."/>
            <person name="Bess C."/>
            <person name="Blankenburg K."/>
            <person name="Coyle M."/>
            <person name="Deng J."/>
            <person name="Forbes L."/>
            <person name="Fowler G."/>
            <person name="Francisco L."/>
            <person name="Fu Q."/>
            <person name="Gibbs R."/>
            <person name="Gross S."/>
            <person name="Gubbala S."/>
            <person name="Hale W."/>
            <person name="Hemphill L."/>
            <person name="Highlander S."/>
            <person name="Hirani K."/>
            <person name="Jackson L."/>
            <person name="Jakkamsetti A."/>
            <person name="Javaid M."/>
            <person name="Jayaseelan J.C."/>
            <person name="Jiang H."/>
            <person name="Joshi V."/>
            <person name="Korchina V."/>
            <person name="Kovar C."/>
            <person name="Lara F."/>
            <person name="Lee S."/>
            <person name="Liu Y."/>
            <person name="Mata R."/>
            <person name="Mathew T."/>
            <person name="Munidasa M."/>
            <person name="Muzny D."/>
            <person name="Nazareth L."/>
            <person name="Ngo R."/>
            <person name="Nguyen L."/>
            <person name="Nguyen N."/>
            <person name="Okwuonu G."/>
            <person name="Ongeri F."/>
            <person name="Palculict T."/>
            <person name="Patil S."/>
            <person name="Petrosino J."/>
            <person name="Pham C."/>
            <person name="Pham P."/>
            <person name="Pu L.-L."/>
            <person name="Qin X."/>
            <person name="Qu J."/>
            <person name="Reid J."/>
            <person name="Ross M."/>
            <person name="Ruth R."/>
            <person name="Saada N."/>
            <person name="San Lucas F."/>
            <person name="Santibanez J."/>
            <person name="Shang Y."/>
            <person name="Simmons D."/>
            <person name="Song X.-Z."/>
            <person name="Tang L.-Y."/>
            <person name="Thornton R."/>
            <person name="Warren J."/>
            <person name="Weissenberger G."/>
            <person name="Wilczek-Boney K."/>
            <person name="Worley K."/>
            <person name="Youmans B."/>
            <person name="Zhang J."/>
            <person name="Zhang L."/>
            <person name="Zhao Z."/>
            <person name="Zhou C."/>
            <person name="Zhu D."/>
            <person name="Zhu Y."/>
        </authorList>
    </citation>
    <scope>NUCLEOTIDE SEQUENCE [LARGE SCALE GENOMIC DNA]</scope>
    <source>
        <strain evidence="4 5">F0333</strain>
    </source>
</reference>